<feature type="coiled-coil region" evidence="1">
    <location>
        <begin position="120"/>
        <end position="161"/>
    </location>
</feature>
<feature type="compositionally biased region" description="Polar residues" evidence="2">
    <location>
        <begin position="7"/>
        <end position="20"/>
    </location>
</feature>
<proteinExistence type="predicted"/>
<dbReference type="STRING" id="61395.A0A1Y1W949"/>
<sequence>MDYRGHSSATHQNLTITATQHRQHSMLARATSQSPSPTIPTTSSTAAAASSSVTHLGMYEGLNPSASQSISDNAQDGGSDQQQAEAAAKRRSVNSSKRAAQNRAAQRAFRLRREKYVTSLEDKARRYDKLEAAYMELQKANFEMQGQIQELRHENARLRSRLASGSPSPSVRPTSFSPSGPLTPNVGSMIPVGPHMPISQEPVRPPPPRHAYAYQGRPEAAGYQYEYPRAYGAASSMGAAAAGHQSFSPQPHMASTGFASAAPRPTFNRPAAHHPGRHTAAQHLAHHSAHVRHNRSPPSPNEPKHQAKQAVAGPLYASSSAGFTRSGFQHHHSLSQPRSPTCAGDASQFHKTAAGPPAQADVADRKLPLRVDSGAASEYRATSTPPFRPAGMPGPHTPNPSGSSQMLPSMRELTMSIASSLPTSPQNVDPSQQSHFPHSQQDMSRVPPDAGGDAAMDDMDQKRRPW</sequence>
<dbReference type="SUPFAM" id="SSF57959">
    <property type="entry name" value="Leucine zipper domain"/>
    <property type="match status" value="1"/>
</dbReference>
<dbReference type="EMBL" id="MCFD01000006">
    <property type="protein sequence ID" value="ORX70057.1"/>
    <property type="molecule type" value="Genomic_DNA"/>
</dbReference>
<feature type="domain" description="BZIP" evidence="3">
    <location>
        <begin position="97"/>
        <end position="112"/>
    </location>
</feature>
<comment type="caution">
    <text evidence="4">The sequence shown here is derived from an EMBL/GenBank/DDBJ whole genome shotgun (WGS) entry which is preliminary data.</text>
</comment>
<evidence type="ECO:0000256" key="2">
    <source>
        <dbReference type="SAM" id="MobiDB-lite"/>
    </source>
</evidence>
<dbReference type="RefSeq" id="XP_040743695.1">
    <property type="nucleotide sequence ID" value="XM_040890338.1"/>
</dbReference>
<feature type="compositionally biased region" description="Polar residues" evidence="2">
    <location>
        <begin position="163"/>
        <end position="186"/>
    </location>
</feature>
<keyword evidence="1" id="KW-0175">Coiled coil</keyword>
<reference evidence="4 5" key="1">
    <citation type="submission" date="2016-07" db="EMBL/GenBank/DDBJ databases">
        <title>Pervasive Adenine N6-methylation of Active Genes in Fungi.</title>
        <authorList>
            <consortium name="DOE Joint Genome Institute"/>
            <person name="Mondo S.J."/>
            <person name="Dannebaum R.O."/>
            <person name="Kuo R.C."/>
            <person name="Labutti K."/>
            <person name="Haridas S."/>
            <person name="Kuo A."/>
            <person name="Salamov A."/>
            <person name="Ahrendt S.R."/>
            <person name="Lipzen A."/>
            <person name="Sullivan W."/>
            <person name="Andreopoulos W.B."/>
            <person name="Clum A."/>
            <person name="Lindquist E."/>
            <person name="Daum C."/>
            <person name="Ramamoorthy G.K."/>
            <person name="Gryganskyi A."/>
            <person name="Culley D."/>
            <person name="Magnuson J.K."/>
            <person name="James T.Y."/>
            <person name="O'Malley M.A."/>
            <person name="Stajich J.E."/>
            <person name="Spatafora J.W."/>
            <person name="Visel A."/>
            <person name="Grigoriev I.V."/>
        </authorList>
    </citation>
    <scope>NUCLEOTIDE SEQUENCE [LARGE SCALE GENOMIC DNA]</scope>
    <source>
        <strain evidence="4 5">ATCC 12442</strain>
    </source>
</reference>
<dbReference type="Gene3D" id="1.20.5.170">
    <property type="match status" value="1"/>
</dbReference>
<name>A0A1Y1W949_9FUNG</name>
<dbReference type="PROSITE" id="PS00036">
    <property type="entry name" value="BZIP_BASIC"/>
    <property type="match status" value="1"/>
</dbReference>
<feature type="compositionally biased region" description="Polar residues" evidence="2">
    <location>
        <begin position="317"/>
        <end position="327"/>
    </location>
</feature>
<evidence type="ECO:0000313" key="5">
    <source>
        <dbReference type="Proteomes" id="UP000193922"/>
    </source>
</evidence>
<dbReference type="GeneID" id="63806986"/>
<feature type="compositionally biased region" description="Low complexity" evidence="2">
    <location>
        <begin position="98"/>
        <end position="107"/>
    </location>
</feature>
<dbReference type="Proteomes" id="UP000193922">
    <property type="component" value="Unassembled WGS sequence"/>
</dbReference>
<accession>A0A1Y1W949</accession>
<evidence type="ECO:0000313" key="4">
    <source>
        <dbReference type="EMBL" id="ORX70057.1"/>
    </source>
</evidence>
<dbReference type="OrthoDB" id="5567047at2759"/>
<feature type="region of interest" description="Disordered" evidence="2">
    <location>
        <begin position="1"/>
        <end position="107"/>
    </location>
</feature>
<keyword evidence="5" id="KW-1185">Reference proteome</keyword>
<dbReference type="Pfam" id="PF00170">
    <property type="entry name" value="bZIP_1"/>
    <property type="match status" value="1"/>
</dbReference>
<feature type="compositionally biased region" description="Basic residues" evidence="2">
    <location>
        <begin position="284"/>
        <end position="295"/>
    </location>
</feature>
<feature type="compositionally biased region" description="Low complexity" evidence="2">
    <location>
        <begin position="30"/>
        <end position="52"/>
    </location>
</feature>
<feature type="compositionally biased region" description="Polar residues" evidence="2">
    <location>
        <begin position="64"/>
        <end position="84"/>
    </location>
</feature>
<evidence type="ECO:0000256" key="1">
    <source>
        <dbReference type="SAM" id="Coils"/>
    </source>
</evidence>
<feature type="region of interest" description="Disordered" evidence="2">
    <location>
        <begin position="243"/>
        <end position="466"/>
    </location>
</feature>
<feature type="compositionally biased region" description="Polar residues" evidence="2">
    <location>
        <begin position="416"/>
        <end position="429"/>
    </location>
</feature>
<gene>
    <name evidence="4" type="ORF">DL89DRAFT_292734</name>
</gene>
<organism evidence="4 5">
    <name type="scientific">Linderina pennispora</name>
    <dbReference type="NCBI Taxonomy" id="61395"/>
    <lineage>
        <taxon>Eukaryota</taxon>
        <taxon>Fungi</taxon>
        <taxon>Fungi incertae sedis</taxon>
        <taxon>Zoopagomycota</taxon>
        <taxon>Kickxellomycotina</taxon>
        <taxon>Kickxellomycetes</taxon>
        <taxon>Kickxellales</taxon>
        <taxon>Kickxellaceae</taxon>
        <taxon>Linderina</taxon>
    </lineage>
</organism>
<feature type="compositionally biased region" description="Low complexity" evidence="2">
    <location>
        <begin position="430"/>
        <end position="441"/>
    </location>
</feature>
<evidence type="ECO:0000259" key="3">
    <source>
        <dbReference type="PROSITE" id="PS00036"/>
    </source>
</evidence>
<dbReference type="GO" id="GO:0003700">
    <property type="term" value="F:DNA-binding transcription factor activity"/>
    <property type="evidence" value="ECO:0007669"/>
    <property type="project" value="InterPro"/>
</dbReference>
<dbReference type="InterPro" id="IPR046347">
    <property type="entry name" value="bZIP_sf"/>
</dbReference>
<protein>
    <recommendedName>
        <fullName evidence="3">BZIP domain-containing protein</fullName>
    </recommendedName>
</protein>
<dbReference type="AlphaFoldDB" id="A0A1Y1W949"/>
<feature type="region of interest" description="Disordered" evidence="2">
    <location>
        <begin position="161"/>
        <end position="213"/>
    </location>
</feature>
<dbReference type="InterPro" id="IPR004827">
    <property type="entry name" value="bZIP"/>
</dbReference>